<evidence type="ECO:0000256" key="5">
    <source>
        <dbReference type="ARBA" id="ARBA00023002"/>
    </source>
</evidence>
<dbReference type="RefSeq" id="WP_353541776.1">
    <property type="nucleotide sequence ID" value="NZ_BAABRN010000013.1"/>
</dbReference>
<dbReference type="PANTHER" id="PTHR43350">
    <property type="entry name" value="NAD-DEPENDENT ALCOHOL DEHYDROGENASE"/>
    <property type="match status" value="1"/>
</dbReference>
<comment type="caution">
    <text evidence="6">The sequence shown here is derived from an EMBL/GenBank/DDBJ whole genome shotgun (WGS) entry which is preliminary data.</text>
</comment>
<reference evidence="6 7" key="1">
    <citation type="submission" date="2024-02" db="EMBL/GenBank/DDBJ databases">
        <title>Deinococcus xinjiangensis NBRC 107630.</title>
        <authorList>
            <person name="Ichikawa N."/>
            <person name="Katano-Makiyama Y."/>
            <person name="Hidaka K."/>
        </authorList>
    </citation>
    <scope>NUCLEOTIDE SEQUENCE [LARGE SCALE GENOMIC DNA]</scope>
    <source>
        <strain evidence="6 7">NBRC 107630</strain>
    </source>
</reference>
<evidence type="ECO:0000313" key="6">
    <source>
        <dbReference type="EMBL" id="GAA5501806.1"/>
    </source>
</evidence>
<evidence type="ECO:0000256" key="1">
    <source>
        <dbReference type="ARBA" id="ARBA00001947"/>
    </source>
</evidence>
<comment type="similarity">
    <text evidence="2">Belongs to the zinc-containing alcohol dehydrogenase family.</text>
</comment>
<organism evidence="6 7">
    <name type="scientific">Deinococcus xinjiangensis</name>
    <dbReference type="NCBI Taxonomy" id="457454"/>
    <lineage>
        <taxon>Bacteria</taxon>
        <taxon>Thermotogati</taxon>
        <taxon>Deinococcota</taxon>
        <taxon>Deinococci</taxon>
        <taxon>Deinococcales</taxon>
        <taxon>Deinococcaceae</taxon>
        <taxon>Deinococcus</taxon>
    </lineage>
</organism>
<proteinExistence type="inferred from homology"/>
<keyword evidence="3" id="KW-0479">Metal-binding</keyword>
<evidence type="ECO:0000256" key="3">
    <source>
        <dbReference type="ARBA" id="ARBA00022723"/>
    </source>
</evidence>
<gene>
    <name evidence="6" type="ORF">Dxin01_01545</name>
</gene>
<dbReference type="Proteomes" id="UP001458946">
    <property type="component" value="Unassembled WGS sequence"/>
</dbReference>
<protein>
    <submittedName>
        <fullName evidence="6">Uncharacterized protein</fullName>
    </submittedName>
</protein>
<dbReference type="SUPFAM" id="SSF51735">
    <property type="entry name" value="NAD(P)-binding Rossmann-fold domains"/>
    <property type="match status" value="1"/>
</dbReference>
<dbReference type="InterPro" id="IPR036291">
    <property type="entry name" value="NAD(P)-bd_dom_sf"/>
</dbReference>
<dbReference type="Gene3D" id="3.40.50.720">
    <property type="entry name" value="NAD(P)-binding Rossmann-like Domain"/>
    <property type="match status" value="1"/>
</dbReference>
<accession>A0ABP9VAR3</accession>
<name>A0ABP9VAR3_9DEIO</name>
<evidence type="ECO:0000256" key="2">
    <source>
        <dbReference type="ARBA" id="ARBA00008072"/>
    </source>
</evidence>
<keyword evidence="4" id="KW-0862">Zinc</keyword>
<evidence type="ECO:0000313" key="7">
    <source>
        <dbReference type="Proteomes" id="UP001458946"/>
    </source>
</evidence>
<dbReference type="PANTHER" id="PTHR43350:SF19">
    <property type="entry name" value="D-GULOSIDE 3-DEHYDROGENASE"/>
    <property type="match status" value="1"/>
</dbReference>
<sequence>MLGHTSGGIASAGRVFAVPDHMADRQALCLVLGEETHKGIRKVAPQTAENVLIAGAGLLGLLSVFNLTRRGIADVTVLEPDPQRRALAHRLGAKAFAPDALPHDQFDVGLECSASPAGFGELLRHLRPAGRCVVLSDGNWGGLVLPPEFHARELSLVASSDGEDYHAYANWLWQHADSELERLFQQTIRPDELPATVRRLRQWPRPVSVVVDWT</sequence>
<comment type="cofactor">
    <cofactor evidence="1">
        <name>Zn(2+)</name>
        <dbReference type="ChEBI" id="CHEBI:29105"/>
    </cofactor>
</comment>
<dbReference type="EMBL" id="BAABRN010000013">
    <property type="protein sequence ID" value="GAA5501806.1"/>
    <property type="molecule type" value="Genomic_DNA"/>
</dbReference>
<dbReference type="Gene3D" id="3.90.180.10">
    <property type="entry name" value="Medium-chain alcohol dehydrogenases, catalytic domain"/>
    <property type="match status" value="1"/>
</dbReference>
<evidence type="ECO:0000256" key="4">
    <source>
        <dbReference type="ARBA" id="ARBA00022833"/>
    </source>
</evidence>
<keyword evidence="5" id="KW-0560">Oxidoreductase</keyword>
<keyword evidence="7" id="KW-1185">Reference proteome</keyword>